<evidence type="ECO:0000259" key="2">
    <source>
        <dbReference type="PROSITE" id="PS50181"/>
    </source>
</evidence>
<organism evidence="3 4">
    <name type="scientific">Cytospora schulzeri</name>
    <dbReference type="NCBI Taxonomy" id="448051"/>
    <lineage>
        <taxon>Eukaryota</taxon>
        <taxon>Fungi</taxon>
        <taxon>Dikarya</taxon>
        <taxon>Ascomycota</taxon>
        <taxon>Pezizomycotina</taxon>
        <taxon>Sordariomycetes</taxon>
        <taxon>Sordariomycetidae</taxon>
        <taxon>Diaporthales</taxon>
        <taxon>Cytosporaceae</taxon>
        <taxon>Cytospora</taxon>
    </lineage>
</organism>
<feature type="domain" description="F-box" evidence="2">
    <location>
        <begin position="2"/>
        <end position="51"/>
    </location>
</feature>
<dbReference type="AlphaFoldDB" id="A0A423V9P0"/>
<dbReference type="STRING" id="356882.A0A423V9P0"/>
<evidence type="ECO:0000313" key="4">
    <source>
        <dbReference type="Proteomes" id="UP000283895"/>
    </source>
</evidence>
<comment type="caution">
    <text evidence="3">The sequence shown here is derived from an EMBL/GenBank/DDBJ whole genome shotgun (WGS) entry which is preliminary data.</text>
</comment>
<accession>A0A423V9P0</accession>
<keyword evidence="4" id="KW-1185">Reference proteome</keyword>
<gene>
    <name evidence="3" type="ORF">VMCG_10601</name>
</gene>
<dbReference type="PROSITE" id="PS50181">
    <property type="entry name" value="FBOX"/>
    <property type="match status" value="1"/>
</dbReference>
<reference evidence="3 4" key="1">
    <citation type="submission" date="2015-09" db="EMBL/GenBank/DDBJ databases">
        <title>Host preference determinants of Valsa canker pathogens revealed by comparative genomics.</title>
        <authorList>
            <person name="Yin Z."/>
            <person name="Huang L."/>
        </authorList>
    </citation>
    <scope>NUCLEOTIDE SEQUENCE [LARGE SCALE GENOMIC DNA]</scope>
    <source>
        <strain evidence="3 4">03-1</strain>
    </source>
</reference>
<feature type="region of interest" description="Disordered" evidence="1">
    <location>
        <begin position="312"/>
        <end position="341"/>
    </location>
</feature>
<dbReference type="InterPro" id="IPR001810">
    <property type="entry name" value="F-box_dom"/>
</dbReference>
<name>A0A423V9P0_9PEZI</name>
<dbReference type="Proteomes" id="UP000283895">
    <property type="component" value="Unassembled WGS sequence"/>
</dbReference>
<sequence>MASKLLSIPAELLASIADELDIIDYGSLRLCCRQAEQYTFPYFAKKFFSSRKFFRGHLSLSTLLTISESRFSPYLETVIISTTRLDNDPPSESDSIIKEAFIQAHAEQTSIIASGWDRDMLVAAFENLPNLTGIAAEAFNDCENWDFETAQYTSENDGGYGLKTLLRDLRFEQGRPPRQIGATNHWVVTVQMLLAAAAKANVRPKTLCIGRGRRERGIYQPTELAGVDDDAFNIPLFMRQAMLPVIEGLEELDLHVRNRYIYPSPDNPACCRTSHLREFLGLPTRLQKLRIHRLFGGNHNYADSSEQGDDFWSWMGQDRKGKDKAPAGQQGAPTSTSSGLNAMVSPAPIAFPHLQELEIGKQDVQQEDLLRLLRKVSPTLQKLSLHDLILRDRQTETSDDFDDVVKVEVDLWAGLCGKLAALPWEELYEVSFSGLGALGNWHLREFGDTFTQPDSVYFKVLRISGEDLSTAQAEFSYKGPDVRNALRQLADDLRAAMRDGRHVFNAEPVKRRCSF</sequence>
<evidence type="ECO:0000256" key="1">
    <source>
        <dbReference type="SAM" id="MobiDB-lite"/>
    </source>
</evidence>
<proteinExistence type="predicted"/>
<dbReference type="OrthoDB" id="5279008at2759"/>
<dbReference type="EMBL" id="LKEA01000092">
    <property type="protein sequence ID" value="ROV87580.1"/>
    <property type="molecule type" value="Genomic_DNA"/>
</dbReference>
<feature type="compositionally biased region" description="Polar residues" evidence="1">
    <location>
        <begin position="331"/>
        <end position="340"/>
    </location>
</feature>
<evidence type="ECO:0000313" key="3">
    <source>
        <dbReference type="EMBL" id="ROV87580.1"/>
    </source>
</evidence>
<protein>
    <recommendedName>
        <fullName evidence="2">F-box domain-containing protein</fullName>
    </recommendedName>
</protein>